<reference evidence="2 3" key="1">
    <citation type="journal article" date="2020" name="Nat. Commun.">
        <title>Genome of Tripterygium wilfordii and identification of cytochrome P450 involved in triptolide biosynthesis.</title>
        <authorList>
            <person name="Tu L."/>
            <person name="Su P."/>
            <person name="Zhang Z."/>
            <person name="Gao L."/>
            <person name="Wang J."/>
            <person name="Hu T."/>
            <person name="Zhou J."/>
            <person name="Zhang Y."/>
            <person name="Zhao Y."/>
            <person name="Liu Y."/>
            <person name="Song Y."/>
            <person name="Tong Y."/>
            <person name="Lu Y."/>
            <person name="Yang J."/>
            <person name="Xu C."/>
            <person name="Jia M."/>
            <person name="Peters R.J."/>
            <person name="Huang L."/>
            <person name="Gao W."/>
        </authorList>
    </citation>
    <scope>NUCLEOTIDE SEQUENCE [LARGE SCALE GENOMIC DNA]</scope>
    <source>
        <strain evidence="3">cv. XIE 37</strain>
        <tissue evidence="2">Leaf</tissue>
    </source>
</reference>
<feature type="compositionally biased region" description="Basic and acidic residues" evidence="1">
    <location>
        <begin position="91"/>
        <end position="103"/>
    </location>
</feature>
<feature type="compositionally biased region" description="Low complexity" evidence="1">
    <location>
        <begin position="330"/>
        <end position="339"/>
    </location>
</feature>
<organism evidence="2 3">
    <name type="scientific">Tripterygium wilfordii</name>
    <name type="common">Thunder God vine</name>
    <dbReference type="NCBI Taxonomy" id="458696"/>
    <lineage>
        <taxon>Eukaryota</taxon>
        <taxon>Viridiplantae</taxon>
        <taxon>Streptophyta</taxon>
        <taxon>Embryophyta</taxon>
        <taxon>Tracheophyta</taxon>
        <taxon>Spermatophyta</taxon>
        <taxon>Magnoliopsida</taxon>
        <taxon>eudicotyledons</taxon>
        <taxon>Gunneridae</taxon>
        <taxon>Pentapetalae</taxon>
        <taxon>rosids</taxon>
        <taxon>fabids</taxon>
        <taxon>Celastrales</taxon>
        <taxon>Celastraceae</taxon>
        <taxon>Tripterygium</taxon>
    </lineage>
</organism>
<accession>A0A7J7C237</accession>
<dbReference type="EMBL" id="JAAARO010000022">
    <property type="protein sequence ID" value="KAF5727836.1"/>
    <property type="molecule type" value="Genomic_DNA"/>
</dbReference>
<protein>
    <recommendedName>
        <fullName evidence="4">Eukaryotic translation initiation factor 4B3-like</fullName>
    </recommendedName>
</protein>
<feature type="compositionally biased region" description="Basic and acidic residues" evidence="1">
    <location>
        <begin position="343"/>
        <end position="368"/>
    </location>
</feature>
<evidence type="ECO:0000256" key="1">
    <source>
        <dbReference type="SAM" id="MobiDB-lite"/>
    </source>
</evidence>
<gene>
    <name evidence="2" type="ORF">HS088_TW22G01533</name>
</gene>
<feature type="compositionally biased region" description="Low complexity" evidence="1">
    <location>
        <begin position="114"/>
        <end position="125"/>
    </location>
</feature>
<feature type="compositionally biased region" description="Polar residues" evidence="1">
    <location>
        <begin position="68"/>
        <end position="77"/>
    </location>
</feature>
<evidence type="ECO:0000313" key="3">
    <source>
        <dbReference type="Proteomes" id="UP000593562"/>
    </source>
</evidence>
<dbReference type="InParanoid" id="A0A7J7C237"/>
<dbReference type="AlphaFoldDB" id="A0A7J7C237"/>
<dbReference type="FunCoup" id="A0A7J7C237">
    <property type="interactions" value="216"/>
</dbReference>
<feature type="compositionally biased region" description="Basic and acidic residues" evidence="1">
    <location>
        <begin position="217"/>
        <end position="233"/>
    </location>
</feature>
<feature type="region of interest" description="Disordered" evidence="1">
    <location>
        <begin position="306"/>
        <end position="385"/>
    </location>
</feature>
<dbReference type="GO" id="GO:0003729">
    <property type="term" value="F:mRNA binding"/>
    <property type="evidence" value="ECO:0007669"/>
    <property type="project" value="TreeGrafter"/>
</dbReference>
<dbReference type="InterPro" id="IPR010433">
    <property type="entry name" value="EIF-4B_pln"/>
</dbReference>
<sequence length="385" mass="42060">MAATVSAWSKPGAWALDAEEHEAEVRQQQKSDVLGEQLADFPSLAAASTKTKKKKKPQTLSLAELAAYTSTQPTQPKGLTHEDLLNLPTGPRERSAEELDRSRLGGGFKSYGVNNRYNSNSNSNSDESRWGSSRGSDETRRQGSFGRDASRESVPSRADEIDDWSATKKSMPGNGFERSERRDRGAFFGSQSKADESDSWFANKREPRGFGSNGGGFDRRGSFDSLSRDRGDKQVSNGSGDDGWGRKKEDTNGGVARPRLVLQPRTLPVSDAAAAATMAKPKAASPFGEARPREEVLAEKGKDWKEIDEKIESLKVNNKETVRERKEGSFGRSFGSGSSLADARAEKSWRKSDSVDSDSRPHSVDKSADGNAEENETEDAENNEN</sequence>
<evidence type="ECO:0000313" key="2">
    <source>
        <dbReference type="EMBL" id="KAF5727836.1"/>
    </source>
</evidence>
<feature type="region of interest" description="Disordered" evidence="1">
    <location>
        <begin position="65"/>
        <end position="266"/>
    </location>
</feature>
<dbReference type="OrthoDB" id="48651at2759"/>
<name>A0A7J7C237_TRIWF</name>
<keyword evidence="3" id="KW-1185">Reference proteome</keyword>
<feature type="compositionally biased region" description="Basic and acidic residues" evidence="1">
    <location>
        <begin position="306"/>
        <end position="329"/>
    </location>
</feature>
<proteinExistence type="predicted"/>
<dbReference type="Proteomes" id="UP000593562">
    <property type="component" value="Unassembled WGS sequence"/>
</dbReference>
<dbReference type="Pfam" id="PF06273">
    <property type="entry name" value="eIF-4B"/>
    <property type="match status" value="1"/>
</dbReference>
<dbReference type="PANTHER" id="PTHR32091:SF17">
    <property type="entry name" value="EUKARYOTIC TRANSLATION INITIATION FACTOR 4B3"/>
    <property type="match status" value="1"/>
</dbReference>
<comment type="caution">
    <text evidence="2">The sequence shown here is derived from an EMBL/GenBank/DDBJ whole genome shotgun (WGS) entry which is preliminary data.</text>
</comment>
<dbReference type="GO" id="GO:0003743">
    <property type="term" value="F:translation initiation factor activity"/>
    <property type="evidence" value="ECO:0007669"/>
    <property type="project" value="InterPro"/>
</dbReference>
<dbReference type="PANTHER" id="PTHR32091">
    <property type="entry name" value="EUKARYOTIC TRANSLATION INITIATION FACTOR 4B"/>
    <property type="match status" value="1"/>
</dbReference>
<feature type="region of interest" description="Disordered" evidence="1">
    <location>
        <begin position="279"/>
        <end position="298"/>
    </location>
</feature>
<feature type="compositionally biased region" description="Acidic residues" evidence="1">
    <location>
        <begin position="371"/>
        <end position="385"/>
    </location>
</feature>
<evidence type="ECO:0008006" key="4">
    <source>
        <dbReference type="Google" id="ProtNLM"/>
    </source>
</evidence>